<accession>A0ACC2ZQU7</accession>
<dbReference type="Proteomes" id="UP001172386">
    <property type="component" value="Unassembled WGS sequence"/>
</dbReference>
<organism evidence="1 2">
    <name type="scientific">Neophaeococcomyces mojaviensis</name>
    <dbReference type="NCBI Taxonomy" id="3383035"/>
    <lineage>
        <taxon>Eukaryota</taxon>
        <taxon>Fungi</taxon>
        <taxon>Dikarya</taxon>
        <taxon>Ascomycota</taxon>
        <taxon>Pezizomycotina</taxon>
        <taxon>Eurotiomycetes</taxon>
        <taxon>Chaetothyriomycetidae</taxon>
        <taxon>Chaetothyriales</taxon>
        <taxon>Chaetothyriales incertae sedis</taxon>
        <taxon>Neophaeococcomyces</taxon>
    </lineage>
</organism>
<sequence length="352" mass="39448">MGIALPAQDSLGVGLYSYADAARFIGGSSSELRRWLKGYQGRKHGHPEAHPPLWKSQWADSEIDGIGFRDLIELRFVRTFVACGVPLNLVRRTIAELNERLGKEYPFTSTSFKTDGRRIFMELVGDSGDAALVDVVKRQDVMRKVIAPSLRDGIELGIDDRAERWFPLRGSRAVVFDPQRSFGQPILYESGVPTIAIVEALRAEEGTAVRESSRALKAQIDENLPPALARAIDAIAGTDEHEVFHVREFVKPGTTDLELFDVATQRGIRVHVTQDHHHRKPAEREAIARLGLTVFVLAKGWSTFNHYDRAARLLEWWPKMMQQAELVQPGAMFRVPHARASGGRLTQIKVSR</sequence>
<comment type="caution">
    <text evidence="1">The sequence shown here is derived from an EMBL/GenBank/DDBJ whole genome shotgun (WGS) entry which is preliminary data.</text>
</comment>
<evidence type="ECO:0000313" key="2">
    <source>
        <dbReference type="Proteomes" id="UP001172386"/>
    </source>
</evidence>
<protein>
    <submittedName>
        <fullName evidence="1">Uncharacterized protein</fullName>
    </submittedName>
</protein>
<reference evidence="1" key="1">
    <citation type="submission" date="2022-10" db="EMBL/GenBank/DDBJ databases">
        <title>Culturing micro-colonial fungi from biological soil crusts in the Mojave desert and describing Neophaeococcomyces mojavensis, and introducing the new genera and species Taxawa tesnikishii.</title>
        <authorList>
            <person name="Kurbessoian T."/>
            <person name="Stajich J.E."/>
        </authorList>
    </citation>
    <scope>NUCLEOTIDE SEQUENCE</scope>
    <source>
        <strain evidence="1">JES_112</strain>
    </source>
</reference>
<keyword evidence="2" id="KW-1185">Reference proteome</keyword>
<dbReference type="EMBL" id="JAPDRQ010000411">
    <property type="protein sequence ID" value="KAJ9649937.1"/>
    <property type="molecule type" value="Genomic_DNA"/>
</dbReference>
<evidence type="ECO:0000313" key="1">
    <source>
        <dbReference type="EMBL" id="KAJ9649937.1"/>
    </source>
</evidence>
<gene>
    <name evidence="1" type="ORF">H2198_010739</name>
</gene>
<proteinExistence type="predicted"/>
<name>A0ACC2ZQU7_9EURO</name>